<proteinExistence type="predicted"/>
<accession>A0ABV8GQ36</accession>
<evidence type="ECO:0000313" key="3">
    <source>
        <dbReference type="Proteomes" id="UP001595851"/>
    </source>
</evidence>
<sequence>MRWAWAPHGEALEPYRRFGYRRGEAKALAGLAAVALALGEFDQAEQLYGAALEVAVEVGDRAEQSPARAGLDQASNRSTNPSR</sequence>
<dbReference type="SUPFAM" id="SSF48452">
    <property type="entry name" value="TPR-like"/>
    <property type="match status" value="1"/>
</dbReference>
<evidence type="ECO:0000256" key="1">
    <source>
        <dbReference type="SAM" id="MobiDB-lite"/>
    </source>
</evidence>
<dbReference type="Gene3D" id="1.25.40.10">
    <property type="entry name" value="Tetratricopeptide repeat domain"/>
    <property type="match status" value="1"/>
</dbReference>
<organism evidence="2 3">
    <name type="scientific">Nonomuraea purpurea</name>
    <dbReference type="NCBI Taxonomy" id="1849276"/>
    <lineage>
        <taxon>Bacteria</taxon>
        <taxon>Bacillati</taxon>
        <taxon>Actinomycetota</taxon>
        <taxon>Actinomycetes</taxon>
        <taxon>Streptosporangiales</taxon>
        <taxon>Streptosporangiaceae</taxon>
        <taxon>Nonomuraea</taxon>
    </lineage>
</organism>
<name>A0ABV8GQ36_9ACTN</name>
<evidence type="ECO:0000313" key="2">
    <source>
        <dbReference type="EMBL" id="MFC4016112.1"/>
    </source>
</evidence>
<feature type="region of interest" description="Disordered" evidence="1">
    <location>
        <begin position="63"/>
        <end position="83"/>
    </location>
</feature>
<dbReference type="EMBL" id="JBHSBI010000057">
    <property type="protein sequence ID" value="MFC4016112.1"/>
    <property type="molecule type" value="Genomic_DNA"/>
</dbReference>
<evidence type="ECO:0008006" key="4">
    <source>
        <dbReference type="Google" id="ProtNLM"/>
    </source>
</evidence>
<comment type="caution">
    <text evidence="2">The sequence shown here is derived from an EMBL/GenBank/DDBJ whole genome shotgun (WGS) entry which is preliminary data.</text>
</comment>
<dbReference type="InterPro" id="IPR011990">
    <property type="entry name" value="TPR-like_helical_dom_sf"/>
</dbReference>
<feature type="compositionally biased region" description="Polar residues" evidence="1">
    <location>
        <begin position="73"/>
        <end position="83"/>
    </location>
</feature>
<dbReference type="Proteomes" id="UP001595851">
    <property type="component" value="Unassembled WGS sequence"/>
</dbReference>
<gene>
    <name evidence="2" type="ORF">ACFOY2_53500</name>
</gene>
<dbReference type="RefSeq" id="WP_379535907.1">
    <property type="nucleotide sequence ID" value="NZ_JBHSBI010000057.1"/>
</dbReference>
<keyword evidence="3" id="KW-1185">Reference proteome</keyword>
<reference evidence="3" key="1">
    <citation type="journal article" date="2019" name="Int. J. Syst. Evol. Microbiol.">
        <title>The Global Catalogue of Microorganisms (GCM) 10K type strain sequencing project: providing services to taxonomists for standard genome sequencing and annotation.</title>
        <authorList>
            <consortium name="The Broad Institute Genomics Platform"/>
            <consortium name="The Broad Institute Genome Sequencing Center for Infectious Disease"/>
            <person name="Wu L."/>
            <person name="Ma J."/>
        </authorList>
    </citation>
    <scope>NUCLEOTIDE SEQUENCE [LARGE SCALE GENOMIC DNA]</scope>
    <source>
        <strain evidence="3">TBRC 1276</strain>
    </source>
</reference>
<protein>
    <recommendedName>
        <fullName evidence="4">Tetratricopeptide repeat protein</fullName>
    </recommendedName>
</protein>